<dbReference type="InterPro" id="IPR020841">
    <property type="entry name" value="PKS_Beta-ketoAc_synthase_dom"/>
</dbReference>
<keyword evidence="1 2" id="KW-0808">Transferase</keyword>
<dbReference type="PANTHER" id="PTHR43775:SF51">
    <property type="entry name" value="INACTIVE PHENOLPHTHIOCEROL SYNTHESIS POLYKETIDE SYNTHASE TYPE I PKS1-RELATED"/>
    <property type="match status" value="1"/>
</dbReference>
<evidence type="ECO:0000313" key="4">
    <source>
        <dbReference type="EMBL" id="GLR11772.1"/>
    </source>
</evidence>
<comment type="similarity">
    <text evidence="2">Belongs to the thiolase-like superfamily. Beta-ketoacyl-ACP synthases family.</text>
</comment>
<dbReference type="Pfam" id="PF02801">
    <property type="entry name" value="Ketoacyl-synt_C"/>
    <property type="match status" value="1"/>
</dbReference>
<gene>
    <name evidence="4" type="ORF">GCM10007907_05620</name>
</gene>
<name>A0ABQ5YDW2_9NEIS</name>
<protein>
    <submittedName>
        <fullName evidence="4">Polyketide synthase</fullName>
    </submittedName>
</protein>
<dbReference type="PROSITE" id="PS52004">
    <property type="entry name" value="KS3_2"/>
    <property type="match status" value="1"/>
</dbReference>
<organism evidence="4 5">
    <name type="scientific">Chitinimonas prasina</name>
    <dbReference type="NCBI Taxonomy" id="1434937"/>
    <lineage>
        <taxon>Bacteria</taxon>
        <taxon>Pseudomonadati</taxon>
        <taxon>Pseudomonadota</taxon>
        <taxon>Betaproteobacteria</taxon>
        <taxon>Neisseriales</taxon>
        <taxon>Chitinibacteraceae</taxon>
        <taxon>Chitinimonas</taxon>
    </lineage>
</organism>
<evidence type="ECO:0000313" key="5">
    <source>
        <dbReference type="Proteomes" id="UP001156706"/>
    </source>
</evidence>
<evidence type="ECO:0000256" key="2">
    <source>
        <dbReference type="RuleBase" id="RU003694"/>
    </source>
</evidence>
<dbReference type="PROSITE" id="PS51257">
    <property type="entry name" value="PROKAR_LIPOPROTEIN"/>
    <property type="match status" value="1"/>
</dbReference>
<dbReference type="Gene3D" id="3.40.47.10">
    <property type="match status" value="3"/>
</dbReference>
<comment type="caution">
    <text evidence="4">The sequence shown here is derived from an EMBL/GenBank/DDBJ whole genome shotgun (WGS) entry which is preliminary data.</text>
</comment>
<proteinExistence type="inferred from homology"/>
<dbReference type="SMART" id="SM00825">
    <property type="entry name" value="PKS_KS"/>
    <property type="match status" value="1"/>
</dbReference>
<dbReference type="RefSeq" id="WP_284194914.1">
    <property type="nucleotide sequence ID" value="NZ_BSOG01000001.1"/>
</dbReference>
<dbReference type="SUPFAM" id="SSF53901">
    <property type="entry name" value="Thiolase-like"/>
    <property type="match status" value="3"/>
</dbReference>
<feature type="domain" description="Ketosynthase family 3 (KS3)" evidence="3">
    <location>
        <begin position="434"/>
        <end position="883"/>
    </location>
</feature>
<dbReference type="InterPro" id="IPR014030">
    <property type="entry name" value="Ketoacyl_synth_N"/>
</dbReference>
<dbReference type="EMBL" id="BSOG01000001">
    <property type="protein sequence ID" value="GLR11772.1"/>
    <property type="molecule type" value="Genomic_DNA"/>
</dbReference>
<reference evidence="5" key="1">
    <citation type="journal article" date="2019" name="Int. J. Syst. Evol. Microbiol.">
        <title>The Global Catalogue of Microorganisms (GCM) 10K type strain sequencing project: providing services to taxonomists for standard genome sequencing and annotation.</title>
        <authorList>
            <consortium name="The Broad Institute Genomics Platform"/>
            <consortium name="The Broad Institute Genome Sequencing Center for Infectious Disease"/>
            <person name="Wu L."/>
            <person name="Ma J."/>
        </authorList>
    </citation>
    <scope>NUCLEOTIDE SEQUENCE [LARGE SCALE GENOMIC DNA]</scope>
    <source>
        <strain evidence="5">NBRC 110044</strain>
    </source>
</reference>
<dbReference type="Proteomes" id="UP001156706">
    <property type="component" value="Unassembled WGS sequence"/>
</dbReference>
<dbReference type="InterPro" id="IPR050091">
    <property type="entry name" value="PKS_NRPS_Biosynth_Enz"/>
</dbReference>
<evidence type="ECO:0000259" key="3">
    <source>
        <dbReference type="PROSITE" id="PS52004"/>
    </source>
</evidence>
<dbReference type="InterPro" id="IPR016039">
    <property type="entry name" value="Thiolase-like"/>
</dbReference>
<dbReference type="CDD" id="cd00833">
    <property type="entry name" value="PKS"/>
    <property type="match status" value="1"/>
</dbReference>
<dbReference type="PANTHER" id="PTHR43775">
    <property type="entry name" value="FATTY ACID SYNTHASE"/>
    <property type="match status" value="1"/>
</dbReference>
<sequence>MQRTDDHAPAVAVVGMACRYAGIESPDALWQRLQMPRQVAAEGLRRMGPVRAELAQFGIPPIYRDSINTLQLHLFELAQQALQQAGLADGGIDAEYTDVIFCSGFGLNRGYENFARIQAQHLAVEFATAAAGDDGHAELLAGKLRQGLQQDFSASSHDKVGEMASSIPARIAGFFKLRGQSMALESLDGGGVQALLAACESLRQGRAKAVLLLAGQGLESELMLEVLAGQGITAELPGPTHAEEGLGGVGEGACALVLKACHQPEPRALAYLGGLYACPAGEEAELAMQRSALCTADLVYVDMLRNCCEARYATMLAATAAAAYRSDAQRKCYWGAAQNATGYTYAASVLTGMLKALLVLGHRQVPPSRDPSDAVARPFTDLLNLILPSQTVALGGGAIAALVAGEDLRGCAFGVRLQSEFPGAATATPVGTAQQPVALVGMGGCFGQAIGLDEYWEYLSGAADSFGSLDGQRFMPQVYRHDDPAAPGSYYIARASAMPLGWLERIQTGLAEQGYGPAQLAACTAAQEAVRSVPATAVGGRVLAVTASNLTLGVEKLAASRYFRQQVVACFRKVSQAQGLAESAVQAGLAAVSRQWALQGEHAPALELLAASGISRLVAEQFGLRAQCVAVEAACAGSLAALDLAVNSLRAGRCDVALVSGVELPVNINDLCLCSSQRMLAPDLIATFSSTASGFTPGDGAGTLVLRRADDLPAGLTARALITALAGSTDAKSMIAPNTEGQVKAMERALVQSPHGTDQIDFIETHGTGTRIGDQVEISSLAQVYRPLPGRTRKLGALKTRFGHCFAAAGMASVIKTVLVMERGQLPANRLRGAVNPELQLAERGFDVLAHTQSWPRPAQGPRRVAINAFGTGGINFHLLMESPPIAAPLPE</sequence>
<keyword evidence="5" id="KW-1185">Reference proteome</keyword>
<dbReference type="Pfam" id="PF00109">
    <property type="entry name" value="ketoacyl-synt"/>
    <property type="match status" value="2"/>
</dbReference>
<dbReference type="InterPro" id="IPR014031">
    <property type="entry name" value="Ketoacyl_synth_C"/>
</dbReference>
<accession>A0ABQ5YDW2</accession>
<evidence type="ECO:0000256" key="1">
    <source>
        <dbReference type="ARBA" id="ARBA00022679"/>
    </source>
</evidence>